<evidence type="ECO:0000313" key="1">
    <source>
        <dbReference type="EMBL" id="KAJ7988000.1"/>
    </source>
</evidence>
<name>A0ACC2F9F5_DALPE</name>
<dbReference type="Proteomes" id="UP001157502">
    <property type="component" value="Chromosome 31"/>
</dbReference>
<proteinExistence type="predicted"/>
<gene>
    <name evidence="1" type="ORF">DPEC_G00319080</name>
</gene>
<protein>
    <submittedName>
        <fullName evidence="1">Uncharacterized protein</fullName>
    </submittedName>
</protein>
<dbReference type="EMBL" id="CM055758">
    <property type="protein sequence ID" value="KAJ7988000.1"/>
    <property type="molecule type" value="Genomic_DNA"/>
</dbReference>
<sequence length="129" mass="14515">MKAMRSQRSMRNNTPTSPGHTVGISRSKSRMHDTPRLLYNMTDCYSMLKELVPSLPRNRDVSKFEILQHVIDYILDLQTALDTSSNVPSCPHQRLGHAAAPRNPLATINSDLNLLTFQSSDQLTESYDG</sequence>
<accession>A0ACC2F9F5</accession>
<organism evidence="1 2">
    <name type="scientific">Dallia pectoralis</name>
    <name type="common">Alaska blackfish</name>
    <dbReference type="NCBI Taxonomy" id="75939"/>
    <lineage>
        <taxon>Eukaryota</taxon>
        <taxon>Metazoa</taxon>
        <taxon>Chordata</taxon>
        <taxon>Craniata</taxon>
        <taxon>Vertebrata</taxon>
        <taxon>Euteleostomi</taxon>
        <taxon>Actinopterygii</taxon>
        <taxon>Neopterygii</taxon>
        <taxon>Teleostei</taxon>
        <taxon>Protacanthopterygii</taxon>
        <taxon>Esociformes</taxon>
        <taxon>Umbridae</taxon>
        <taxon>Dallia</taxon>
    </lineage>
</organism>
<comment type="caution">
    <text evidence="1">The sequence shown here is derived from an EMBL/GenBank/DDBJ whole genome shotgun (WGS) entry which is preliminary data.</text>
</comment>
<evidence type="ECO:0000313" key="2">
    <source>
        <dbReference type="Proteomes" id="UP001157502"/>
    </source>
</evidence>
<reference evidence="1" key="1">
    <citation type="submission" date="2021-05" db="EMBL/GenBank/DDBJ databases">
        <authorList>
            <person name="Pan Q."/>
            <person name="Jouanno E."/>
            <person name="Zahm M."/>
            <person name="Klopp C."/>
            <person name="Cabau C."/>
            <person name="Louis A."/>
            <person name="Berthelot C."/>
            <person name="Parey E."/>
            <person name="Roest Crollius H."/>
            <person name="Montfort J."/>
            <person name="Robinson-Rechavi M."/>
            <person name="Bouchez O."/>
            <person name="Lampietro C."/>
            <person name="Lopez Roques C."/>
            <person name="Donnadieu C."/>
            <person name="Postlethwait J."/>
            <person name="Bobe J."/>
            <person name="Dillon D."/>
            <person name="Chandos A."/>
            <person name="von Hippel F."/>
            <person name="Guiguen Y."/>
        </authorList>
    </citation>
    <scope>NUCLEOTIDE SEQUENCE</scope>
    <source>
        <strain evidence="1">YG-Jan2019</strain>
    </source>
</reference>
<keyword evidence="2" id="KW-1185">Reference proteome</keyword>